<organism evidence="2 3">
    <name type="scientific">Ephemerocybe angulata</name>
    <dbReference type="NCBI Taxonomy" id="980116"/>
    <lineage>
        <taxon>Eukaryota</taxon>
        <taxon>Fungi</taxon>
        <taxon>Dikarya</taxon>
        <taxon>Basidiomycota</taxon>
        <taxon>Agaricomycotina</taxon>
        <taxon>Agaricomycetes</taxon>
        <taxon>Agaricomycetidae</taxon>
        <taxon>Agaricales</taxon>
        <taxon>Agaricineae</taxon>
        <taxon>Psathyrellaceae</taxon>
        <taxon>Ephemerocybe</taxon>
    </lineage>
</organism>
<feature type="transmembrane region" description="Helical" evidence="1">
    <location>
        <begin position="110"/>
        <end position="127"/>
    </location>
</feature>
<reference evidence="2 3" key="1">
    <citation type="submission" date="2020-07" db="EMBL/GenBank/DDBJ databases">
        <title>Comparative genomics of pyrophilous fungi reveals a link between fire events and developmental genes.</title>
        <authorList>
            <consortium name="DOE Joint Genome Institute"/>
            <person name="Steindorff A.S."/>
            <person name="Carver A."/>
            <person name="Calhoun S."/>
            <person name="Stillman K."/>
            <person name="Liu H."/>
            <person name="Lipzen A."/>
            <person name="Pangilinan J."/>
            <person name="Labutti K."/>
            <person name="Bruns T.D."/>
            <person name="Grigoriev I.V."/>
        </authorList>
    </citation>
    <scope>NUCLEOTIDE SEQUENCE [LARGE SCALE GENOMIC DNA]</scope>
    <source>
        <strain evidence="2 3">CBS 144469</strain>
    </source>
</reference>
<dbReference type="AlphaFoldDB" id="A0A8H6HAW3"/>
<keyword evidence="3" id="KW-1185">Reference proteome</keyword>
<evidence type="ECO:0000313" key="2">
    <source>
        <dbReference type="EMBL" id="KAF6743593.1"/>
    </source>
</evidence>
<name>A0A8H6HAW3_9AGAR</name>
<gene>
    <name evidence="2" type="ORF">DFP72DRAFT_932695</name>
</gene>
<proteinExistence type="predicted"/>
<evidence type="ECO:0000256" key="1">
    <source>
        <dbReference type="SAM" id="Phobius"/>
    </source>
</evidence>
<protein>
    <submittedName>
        <fullName evidence="2">Uncharacterized protein</fullName>
    </submittedName>
</protein>
<sequence length="184" mass="19855">MINYRQHALSVQPRPPKGNLSAFVAIRVGLGGGDGYPATTSATPSTTTPSTNARCSSSEGWFQGFLGSAMARGGFGGAVVVMVVVGFGVRRWVLVGACRWFVRFLLRLRLLPMTILLLLTSAPPFPLPRAPLRARPEHGRPRGHLDGRMDCGLGWWMEMGERGVGRTMVGCAADLGPGRMLNHR</sequence>
<keyword evidence="1" id="KW-0812">Transmembrane</keyword>
<accession>A0A8H6HAW3</accession>
<feature type="transmembrane region" description="Helical" evidence="1">
    <location>
        <begin position="69"/>
        <end position="89"/>
    </location>
</feature>
<dbReference type="Proteomes" id="UP000521943">
    <property type="component" value="Unassembled WGS sequence"/>
</dbReference>
<keyword evidence="1" id="KW-0472">Membrane</keyword>
<evidence type="ECO:0000313" key="3">
    <source>
        <dbReference type="Proteomes" id="UP000521943"/>
    </source>
</evidence>
<comment type="caution">
    <text evidence="2">The sequence shown here is derived from an EMBL/GenBank/DDBJ whole genome shotgun (WGS) entry which is preliminary data.</text>
</comment>
<keyword evidence="1" id="KW-1133">Transmembrane helix</keyword>
<dbReference type="EMBL" id="JACGCI010000141">
    <property type="protein sequence ID" value="KAF6743593.1"/>
    <property type="molecule type" value="Genomic_DNA"/>
</dbReference>